<dbReference type="RefSeq" id="WP_093427204.1">
    <property type="nucleotide sequence ID" value="NZ_FOMJ01000001.1"/>
</dbReference>
<evidence type="ECO:0000313" key="3">
    <source>
        <dbReference type="EMBL" id="SFD03925.1"/>
    </source>
</evidence>
<feature type="region of interest" description="Disordered" evidence="1">
    <location>
        <begin position="156"/>
        <end position="198"/>
    </location>
</feature>
<feature type="compositionally biased region" description="Acidic residues" evidence="1">
    <location>
        <begin position="283"/>
        <end position="292"/>
    </location>
</feature>
<reference evidence="3 4" key="1">
    <citation type="submission" date="2016-10" db="EMBL/GenBank/DDBJ databases">
        <authorList>
            <person name="de Groot N.N."/>
        </authorList>
    </citation>
    <scope>NUCLEOTIDE SEQUENCE [LARGE SCALE GENOMIC DNA]</scope>
    <source>
        <strain evidence="3 4">HL3</strain>
    </source>
</reference>
<feature type="compositionally biased region" description="Low complexity" evidence="1">
    <location>
        <begin position="74"/>
        <end position="85"/>
    </location>
</feature>
<dbReference type="OrthoDB" id="5566524at2"/>
<feature type="compositionally biased region" description="Gly residues" evidence="1">
    <location>
        <begin position="303"/>
        <end position="314"/>
    </location>
</feature>
<dbReference type="AlphaFoldDB" id="A0A1I1P2E8"/>
<dbReference type="STRING" id="1123397.SAMN05660831_00558"/>
<evidence type="ECO:0000256" key="1">
    <source>
        <dbReference type="SAM" id="MobiDB-lite"/>
    </source>
</evidence>
<feature type="region of interest" description="Disordered" evidence="1">
    <location>
        <begin position="283"/>
        <end position="314"/>
    </location>
</feature>
<dbReference type="Proteomes" id="UP000198611">
    <property type="component" value="Unassembled WGS sequence"/>
</dbReference>
<keyword evidence="2" id="KW-0732">Signal</keyword>
<feature type="region of interest" description="Disordered" evidence="1">
    <location>
        <begin position="74"/>
        <end position="93"/>
    </location>
</feature>
<feature type="signal peptide" evidence="2">
    <location>
        <begin position="1"/>
        <end position="23"/>
    </location>
</feature>
<protein>
    <submittedName>
        <fullName evidence="3">Peptidoglycan-binding protein, CsiV</fullName>
    </submittedName>
</protein>
<proteinExistence type="predicted"/>
<accession>A0A1I1P2E8</accession>
<dbReference type="Pfam" id="PF10972">
    <property type="entry name" value="CsiV"/>
    <property type="match status" value="1"/>
</dbReference>
<evidence type="ECO:0000256" key="2">
    <source>
        <dbReference type="SAM" id="SignalP"/>
    </source>
</evidence>
<keyword evidence="4" id="KW-1185">Reference proteome</keyword>
<dbReference type="InterPro" id="IPR021241">
    <property type="entry name" value="CsiV"/>
</dbReference>
<feature type="chain" id="PRO_5011503911" evidence="2">
    <location>
        <begin position="24"/>
        <end position="314"/>
    </location>
</feature>
<feature type="compositionally biased region" description="Acidic residues" evidence="1">
    <location>
        <begin position="167"/>
        <end position="187"/>
    </location>
</feature>
<sequence length="314" mass="34138">MPRLHKILAPLALLAASLDPAVAADEEGWIGPDEALTWYDVEILVFAHTGEPGAEAWPLEPGLPALAEALTLRPAPESGGEEPPAIGRAPFQRLPPSTYQLKRSWQRLARSEAYRPLLHAAWRQPELPRHAAVPVHLHGGLFWYDDEAEGGVAIEPAVPAAPPWRSEEEEEEEDDEGETGNGGDEDAAGTGVVGPPAPVVDGTLRLVVSRYLHAEVDLLYRDPSPDAETRTYRRPGLLTPEGAERQLPAGFRLQTSRRMRSGEIHYIDHPRFGVLVFVNPWEPEEEEGEAAGEEAGPKAEEGSGAGDGEGTIRR</sequence>
<gene>
    <name evidence="3" type="ORF">SAMN05660831_00558</name>
</gene>
<evidence type="ECO:0000313" key="4">
    <source>
        <dbReference type="Proteomes" id="UP000198611"/>
    </source>
</evidence>
<organism evidence="3 4">
    <name type="scientific">Thiohalospira halophila DSM 15071</name>
    <dbReference type="NCBI Taxonomy" id="1123397"/>
    <lineage>
        <taxon>Bacteria</taxon>
        <taxon>Pseudomonadati</taxon>
        <taxon>Pseudomonadota</taxon>
        <taxon>Gammaproteobacteria</taxon>
        <taxon>Thiohalospirales</taxon>
        <taxon>Thiohalospiraceae</taxon>
        <taxon>Thiohalospira</taxon>
    </lineage>
</organism>
<dbReference type="EMBL" id="FOMJ01000001">
    <property type="protein sequence ID" value="SFD03925.1"/>
    <property type="molecule type" value="Genomic_DNA"/>
</dbReference>
<name>A0A1I1P2E8_9GAMM</name>
<feature type="compositionally biased region" description="Low complexity" evidence="1">
    <location>
        <begin position="188"/>
        <end position="198"/>
    </location>
</feature>